<keyword evidence="2" id="KW-1133">Transmembrane helix</keyword>
<feature type="region of interest" description="Disordered" evidence="1">
    <location>
        <begin position="1"/>
        <end position="62"/>
    </location>
</feature>
<evidence type="ECO:0000313" key="4">
    <source>
        <dbReference type="Proteomes" id="UP000031838"/>
    </source>
</evidence>
<reference evidence="4" key="1">
    <citation type="submission" date="2011-03" db="EMBL/GenBank/DDBJ databases">
        <authorList>
            <person name="Voget S."/>
            <person name="Streit W.R."/>
            <person name="Jaeger K.E."/>
            <person name="Daniel R."/>
        </authorList>
    </citation>
    <scope>NUCLEOTIDE SEQUENCE [LARGE SCALE GENOMIC DNA]</scope>
    <source>
        <strain evidence="4">PG1</strain>
    </source>
</reference>
<dbReference type="EMBL" id="CP002580">
    <property type="protein sequence ID" value="AJK45971.1"/>
    <property type="molecule type" value="Genomic_DNA"/>
</dbReference>
<sequence length="584" mass="61352">MPSQVNRHSTASLAAAVTDDVASPTPAPENLASRGRTTSERPAALDALPTRSPRRAQSAPPVMAHGADLEIALPALEAHGEPIRQGDGASPPSRGVKALRMIDATSLLALRKTQDDQQFIAQLRDPSSEGANLPRLLRNLDAIEARLARLESVPGRDGLPAEIVAGMRSKLVGARAALQELNTTRSLGTRAAFVAGNLALGVVPFIVPLIGSPRQQQFAAELFALSTKTVLESIGMLRTPTAGKGLMIDRAMARNYANVMQACEFVLPTFLKPSKHLSSNLGVDGAAALVSTAMLFLGFLPKESRQKLSQWFRKSPEPELKAAGEKMSSTMHDALAEVRKLVLAETDALRDTRDAFTAGDVKALSPLVSKQVQLALGAYGALAEDAMHTLGESDGGGSNPDRKAKAALAVFTGLVTGTTAALMIPDMIGVVDLGSDAVFTTALMSSFVGDPNMSRKDSLDEFKTFAGLSVVMLAMLTANKFADGFMEKGVSGLLIGSLTLMAMNATLPGLVGDASARGLEAGMHRLSQLDSTQMKEVLSGIGNTLYQAFLHQARATVPGAARIDEQPPGDVEMGDVAPAPNAPR</sequence>
<gene>
    <name evidence="3" type="ORF">BGL_1c14550</name>
</gene>
<dbReference type="KEGG" id="bgp:BGL_1c14550"/>
<proteinExistence type="predicted"/>
<feature type="transmembrane region" description="Helical" evidence="2">
    <location>
        <begin position="281"/>
        <end position="300"/>
    </location>
</feature>
<keyword evidence="4" id="KW-1185">Reference proteome</keyword>
<evidence type="ECO:0008006" key="5">
    <source>
        <dbReference type="Google" id="ProtNLM"/>
    </source>
</evidence>
<keyword evidence="2" id="KW-0812">Transmembrane</keyword>
<keyword evidence="2" id="KW-0472">Membrane</keyword>
<evidence type="ECO:0000313" key="3">
    <source>
        <dbReference type="EMBL" id="AJK45971.1"/>
    </source>
</evidence>
<feature type="transmembrane region" description="Helical" evidence="2">
    <location>
        <begin position="191"/>
        <end position="211"/>
    </location>
</feature>
<name>A0A0B6S164_BURPL</name>
<accession>A0A0B6S164</accession>
<organism evidence="3 4">
    <name type="scientific">Burkholderia plantarii</name>
    <dbReference type="NCBI Taxonomy" id="41899"/>
    <lineage>
        <taxon>Bacteria</taxon>
        <taxon>Pseudomonadati</taxon>
        <taxon>Pseudomonadota</taxon>
        <taxon>Betaproteobacteria</taxon>
        <taxon>Burkholderiales</taxon>
        <taxon>Burkholderiaceae</taxon>
        <taxon>Burkholderia</taxon>
    </lineage>
</organism>
<feature type="transmembrane region" description="Helical" evidence="2">
    <location>
        <begin position="406"/>
        <end position="424"/>
    </location>
</feature>
<protein>
    <recommendedName>
        <fullName evidence="5">Type III secretion system effector protein</fullName>
    </recommendedName>
</protein>
<dbReference type="AlphaFoldDB" id="A0A0B6S164"/>
<feature type="transmembrane region" description="Helical" evidence="2">
    <location>
        <begin position="490"/>
        <end position="511"/>
    </location>
</feature>
<dbReference type="RefSeq" id="WP_123863459.1">
    <property type="nucleotide sequence ID" value="NZ_CP002580.1"/>
</dbReference>
<feature type="compositionally biased region" description="Polar residues" evidence="1">
    <location>
        <begin position="1"/>
        <end position="12"/>
    </location>
</feature>
<feature type="transmembrane region" description="Helical" evidence="2">
    <location>
        <begin position="461"/>
        <end position="478"/>
    </location>
</feature>
<reference evidence="3 4" key="2">
    <citation type="journal article" date="2016" name="Appl. Microbiol. Biotechnol.">
        <title>Mutations improving production and secretion of extracellular lipase by Burkholderia glumae PG1.</title>
        <authorList>
            <person name="Knapp A."/>
            <person name="Voget S."/>
            <person name="Gao R."/>
            <person name="Zaburannyi N."/>
            <person name="Krysciak D."/>
            <person name="Breuer M."/>
            <person name="Hauer B."/>
            <person name="Streit W.R."/>
            <person name="Muller R."/>
            <person name="Daniel R."/>
            <person name="Jaeger K.E."/>
        </authorList>
    </citation>
    <scope>NUCLEOTIDE SEQUENCE [LARGE SCALE GENOMIC DNA]</scope>
    <source>
        <strain evidence="3 4">PG1</strain>
    </source>
</reference>
<dbReference type="HOGENOM" id="CLU_461287_0_0_4"/>
<evidence type="ECO:0000256" key="1">
    <source>
        <dbReference type="SAM" id="MobiDB-lite"/>
    </source>
</evidence>
<evidence type="ECO:0000256" key="2">
    <source>
        <dbReference type="SAM" id="Phobius"/>
    </source>
</evidence>
<feature type="region of interest" description="Disordered" evidence="1">
    <location>
        <begin position="562"/>
        <end position="584"/>
    </location>
</feature>
<dbReference type="Proteomes" id="UP000031838">
    <property type="component" value="Chromosome 1"/>
</dbReference>